<dbReference type="PANTHER" id="PTHR24092:SF150">
    <property type="entry name" value="PHOSPHOLIPID-TRANSPORTING ATPASE"/>
    <property type="match status" value="1"/>
</dbReference>
<dbReference type="Pfam" id="PF16212">
    <property type="entry name" value="PhoLip_ATPase_C"/>
    <property type="match status" value="1"/>
</dbReference>
<dbReference type="FunFam" id="2.70.150.10:FF:000054">
    <property type="entry name" value="Phospholipid-transporting ATPase"/>
    <property type="match status" value="1"/>
</dbReference>
<feature type="active site" description="4-aspartylphosphate intermediate" evidence="13">
    <location>
        <position position="437"/>
    </location>
</feature>
<feature type="binding site" evidence="15">
    <location>
        <position position="437"/>
    </location>
    <ligand>
        <name>Mg(2+)</name>
        <dbReference type="ChEBI" id="CHEBI:18420"/>
    </ligand>
</feature>
<feature type="domain" description="P-type ATPase N-terminal" evidence="18">
    <location>
        <begin position="52"/>
        <end position="113"/>
    </location>
</feature>
<dbReference type="Pfam" id="PF16209">
    <property type="entry name" value="PhoLip_ATPase_N"/>
    <property type="match status" value="1"/>
</dbReference>
<feature type="transmembrane region" description="Helical" evidence="16">
    <location>
        <begin position="116"/>
        <end position="133"/>
    </location>
</feature>
<evidence type="ECO:0000256" key="9">
    <source>
        <dbReference type="ARBA" id="ARBA00022967"/>
    </source>
</evidence>
<comment type="catalytic activity">
    <reaction evidence="12 16">
        <text>ATP + H2O + phospholipidSide 1 = ADP + phosphate + phospholipidSide 2.</text>
        <dbReference type="EC" id="7.6.2.1"/>
    </reaction>
</comment>
<dbReference type="SFLD" id="SFLDS00003">
    <property type="entry name" value="Haloacid_Dehalogenase"/>
    <property type="match status" value="1"/>
</dbReference>
<dbReference type="InterPro" id="IPR023298">
    <property type="entry name" value="ATPase_P-typ_TM_dom_sf"/>
</dbReference>
<dbReference type="Pfam" id="PF13246">
    <property type="entry name" value="Cation_ATPase"/>
    <property type="match status" value="1"/>
</dbReference>
<dbReference type="NCBIfam" id="TIGR01652">
    <property type="entry name" value="ATPase-Plipid"/>
    <property type="match status" value="1"/>
</dbReference>
<feature type="binding site" evidence="14">
    <location>
        <position position="438"/>
    </location>
    <ligand>
        <name>ATP</name>
        <dbReference type="ChEBI" id="CHEBI:30616"/>
    </ligand>
</feature>
<feature type="region of interest" description="Disordered" evidence="17">
    <location>
        <begin position="1"/>
        <end position="37"/>
    </location>
</feature>
<dbReference type="Gene3D" id="3.40.1110.10">
    <property type="entry name" value="Calcium-transporting ATPase, cytoplasmic domain N"/>
    <property type="match status" value="1"/>
</dbReference>
<dbReference type="FunCoup" id="A0A078AAZ9">
    <property type="interactions" value="5"/>
</dbReference>
<feature type="binding site" evidence="14">
    <location>
        <position position="604"/>
    </location>
    <ligand>
        <name>ATP</name>
        <dbReference type="ChEBI" id="CHEBI:30616"/>
    </ligand>
</feature>
<feature type="domain" description="P-type ATPase C-terminal" evidence="19">
    <location>
        <begin position="864"/>
        <end position="1108"/>
    </location>
</feature>
<keyword evidence="7 14" id="KW-0067">ATP-binding</keyword>
<dbReference type="GO" id="GO:0005524">
    <property type="term" value="F:ATP binding"/>
    <property type="evidence" value="ECO:0007669"/>
    <property type="project" value="UniProtKB-UniRule"/>
</dbReference>
<feature type="binding site" evidence="14">
    <location>
        <position position="640"/>
    </location>
    <ligand>
        <name>ATP</name>
        <dbReference type="ChEBI" id="CHEBI:30616"/>
    </ligand>
</feature>
<feature type="binding site" evidence="14">
    <location>
        <position position="841"/>
    </location>
    <ligand>
        <name>ATP</name>
        <dbReference type="ChEBI" id="CHEBI:30616"/>
    </ligand>
</feature>
<dbReference type="InterPro" id="IPR018303">
    <property type="entry name" value="ATPase_P-typ_P_site"/>
</dbReference>
<evidence type="ECO:0000256" key="4">
    <source>
        <dbReference type="ARBA" id="ARBA00022692"/>
    </source>
</evidence>
<name>A0A078AAZ9_STYLE</name>
<keyword evidence="4 16" id="KW-0812">Transmembrane</keyword>
<feature type="region of interest" description="Disordered" evidence="17">
    <location>
        <begin position="1176"/>
        <end position="1217"/>
    </location>
</feature>
<accession>A0A078AAZ9</accession>
<protein>
    <recommendedName>
        <fullName evidence="16">Phospholipid-transporting ATPase</fullName>
        <ecNumber evidence="16">7.6.2.1</ecNumber>
    </recommendedName>
</protein>
<evidence type="ECO:0000256" key="2">
    <source>
        <dbReference type="ARBA" id="ARBA00008109"/>
    </source>
</evidence>
<feature type="binding site" evidence="14">
    <location>
        <position position="810"/>
    </location>
    <ligand>
        <name>ATP</name>
        <dbReference type="ChEBI" id="CHEBI:30616"/>
    </ligand>
</feature>
<evidence type="ECO:0000256" key="1">
    <source>
        <dbReference type="ARBA" id="ARBA00004141"/>
    </source>
</evidence>
<keyword evidence="9 16" id="KW-1278">Translocase</keyword>
<dbReference type="PRINTS" id="PR00119">
    <property type="entry name" value="CATATPASE"/>
</dbReference>
<feature type="binding site" evidence="14">
    <location>
        <position position="816"/>
    </location>
    <ligand>
        <name>ATP</name>
        <dbReference type="ChEBI" id="CHEBI:30616"/>
    </ligand>
</feature>
<dbReference type="PANTHER" id="PTHR24092">
    <property type="entry name" value="PROBABLE PHOSPHOLIPID-TRANSPORTING ATPASE"/>
    <property type="match status" value="1"/>
</dbReference>
<proteinExistence type="inferred from homology"/>
<evidence type="ECO:0000313" key="21">
    <source>
        <dbReference type="Proteomes" id="UP000039865"/>
    </source>
</evidence>
<dbReference type="GO" id="GO:0005886">
    <property type="term" value="C:plasma membrane"/>
    <property type="evidence" value="ECO:0007669"/>
    <property type="project" value="TreeGrafter"/>
</dbReference>
<dbReference type="Proteomes" id="UP000039865">
    <property type="component" value="Unassembled WGS sequence"/>
</dbReference>
<evidence type="ECO:0000256" key="10">
    <source>
        <dbReference type="ARBA" id="ARBA00022989"/>
    </source>
</evidence>
<dbReference type="EC" id="7.6.2.1" evidence="16"/>
<feature type="binding site" evidence="15">
    <location>
        <position position="837"/>
    </location>
    <ligand>
        <name>Mg(2+)</name>
        <dbReference type="ChEBI" id="CHEBI:18420"/>
    </ligand>
</feature>
<dbReference type="PROSITE" id="PS00154">
    <property type="entry name" value="ATPASE_E1_E2"/>
    <property type="match status" value="1"/>
</dbReference>
<evidence type="ECO:0000259" key="18">
    <source>
        <dbReference type="Pfam" id="PF16209"/>
    </source>
</evidence>
<gene>
    <name evidence="20" type="primary">Contig17426.g18540</name>
    <name evidence="20" type="ORF">STYLEM_8026</name>
</gene>
<evidence type="ECO:0000256" key="16">
    <source>
        <dbReference type="RuleBase" id="RU362033"/>
    </source>
</evidence>
<dbReference type="Gene3D" id="2.70.150.10">
    <property type="entry name" value="Calcium-transporting ATPase, cytoplasmic transduction domain A"/>
    <property type="match status" value="1"/>
</dbReference>
<feature type="compositionally biased region" description="Polar residues" evidence="17">
    <location>
        <begin position="20"/>
        <end position="37"/>
    </location>
</feature>
<dbReference type="AlphaFoldDB" id="A0A078AAZ9"/>
<dbReference type="InterPro" id="IPR036412">
    <property type="entry name" value="HAD-like_sf"/>
</dbReference>
<keyword evidence="6 14" id="KW-0547">Nucleotide-binding</keyword>
<dbReference type="InterPro" id="IPR001757">
    <property type="entry name" value="P_typ_ATPase"/>
</dbReference>
<feature type="transmembrane region" description="Helical" evidence="16">
    <location>
        <begin position="372"/>
        <end position="394"/>
    </location>
</feature>
<feature type="binding site" evidence="14">
    <location>
        <position position="722"/>
    </location>
    <ligand>
        <name>ATP</name>
        <dbReference type="ChEBI" id="CHEBI:30616"/>
    </ligand>
</feature>
<dbReference type="FunFam" id="3.40.1110.10:FF:000087">
    <property type="entry name" value="Phospholipid-transporting ATPase"/>
    <property type="match status" value="1"/>
</dbReference>
<feature type="transmembrane region" description="Helical" evidence="16">
    <location>
        <begin position="1040"/>
        <end position="1059"/>
    </location>
</feature>
<evidence type="ECO:0000256" key="14">
    <source>
        <dbReference type="PIRSR" id="PIRSR606539-2"/>
    </source>
</evidence>
<keyword evidence="21" id="KW-1185">Reference proteome</keyword>
<dbReference type="SFLD" id="SFLDF00027">
    <property type="entry name" value="p-type_atpase"/>
    <property type="match status" value="1"/>
</dbReference>
<evidence type="ECO:0000256" key="5">
    <source>
        <dbReference type="ARBA" id="ARBA00022723"/>
    </source>
</evidence>
<evidence type="ECO:0000259" key="19">
    <source>
        <dbReference type="Pfam" id="PF16212"/>
    </source>
</evidence>
<evidence type="ECO:0000256" key="6">
    <source>
        <dbReference type="ARBA" id="ARBA00022741"/>
    </source>
</evidence>
<keyword evidence="11 16" id="KW-0472">Membrane</keyword>
<dbReference type="Gene3D" id="3.40.50.1000">
    <property type="entry name" value="HAD superfamily/HAD-like"/>
    <property type="match status" value="1"/>
</dbReference>
<dbReference type="GO" id="GO:0000287">
    <property type="term" value="F:magnesium ion binding"/>
    <property type="evidence" value="ECO:0007669"/>
    <property type="project" value="UniProtKB-UniRule"/>
</dbReference>
<feature type="transmembrane region" description="Helical" evidence="16">
    <location>
        <begin position="894"/>
        <end position="915"/>
    </location>
</feature>
<feature type="transmembrane region" description="Helical" evidence="16">
    <location>
        <begin position="317"/>
        <end position="338"/>
    </location>
</feature>
<dbReference type="InterPro" id="IPR032631">
    <property type="entry name" value="P-type_ATPase_N"/>
</dbReference>
<feature type="transmembrane region" description="Helical" evidence="16">
    <location>
        <begin position="83"/>
        <end position="104"/>
    </location>
</feature>
<comment type="cofactor">
    <cofactor evidence="15">
        <name>Mg(2+)</name>
        <dbReference type="ChEBI" id="CHEBI:18420"/>
    </cofactor>
</comment>
<dbReference type="InterPro" id="IPR032630">
    <property type="entry name" value="P_typ_ATPase_c"/>
</dbReference>
<feature type="binding site" evidence="14">
    <location>
        <position position="439"/>
    </location>
    <ligand>
        <name>ATP</name>
        <dbReference type="ChEBI" id="CHEBI:30616"/>
    </ligand>
</feature>
<feature type="transmembrane region" description="Helical" evidence="16">
    <location>
        <begin position="980"/>
        <end position="999"/>
    </location>
</feature>
<dbReference type="OMA" id="EYNIAYN"/>
<feature type="compositionally biased region" description="Polar residues" evidence="17">
    <location>
        <begin position="1182"/>
        <end position="1207"/>
    </location>
</feature>
<dbReference type="InterPro" id="IPR023299">
    <property type="entry name" value="ATPase_P-typ_cyto_dom_N"/>
</dbReference>
<dbReference type="GO" id="GO:0045332">
    <property type="term" value="P:phospholipid translocation"/>
    <property type="evidence" value="ECO:0007669"/>
    <property type="project" value="TreeGrafter"/>
</dbReference>
<feature type="binding site" evidence="14">
    <location>
        <position position="437"/>
    </location>
    <ligand>
        <name>ATP</name>
        <dbReference type="ChEBI" id="CHEBI:30616"/>
    </ligand>
</feature>
<dbReference type="GO" id="GO:0140326">
    <property type="term" value="F:ATPase-coupled intramembrane lipid transporter activity"/>
    <property type="evidence" value="ECO:0007669"/>
    <property type="project" value="UniProtKB-EC"/>
</dbReference>
<dbReference type="SUPFAM" id="SSF81653">
    <property type="entry name" value="Calcium ATPase, transduction domain A"/>
    <property type="match status" value="1"/>
</dbReference>
<keyword evidence="10 16" id="KW-1133">Transmembrane helix</keyword>
<dbReference type="EMBL" id="CCKQ01007636">
    <property type="protein sequence ID" value="CDW79041.1"/>
    <property type="molecule type" value="Genomic_DNA"/>
</dbReference>
<dbReference type="InterPro" id="IPR006539">
    <property type="entry name" value="P-type_ATPase_IV"/>
</dbReference>
<evidence type="ECO:0000256" key="17">
    <source>
        <dbReference type="SAM" id="MobiDB-lite"/>
    </source>
</evidence>
<keyword evidence="5 15" id="KW-0479">Metal-binding</keyword>
<dbReference type="InterPro" id="IPR023214">
    <property type="entry name" value="HAD_sf"/>
</dbReference>
<comment type="subcellular location">
    <subcellularLocation>
        <location evidence="1 16">Membrane</location>
        <topology evidence="1 16">Multi-pass membrane protein</topology>
    </subcellularLocation>
</comment>
<dbReference type="SUPFAM" id="SSF81660">
    <property type="entry name" value="Metal cation-transporting ATPase, ATP-binding domain N"/>
    <property type="match status" value="1"/>
</dbReference>
<feature type="transmembrane region" description="Helical" evidence="16">
    <location>
        <begin position="1011"/>
        <end position="1033"/>
    </location>
</feature>
<dbReference type="GO" id="GO:0016887">
    <property type="term" value="F:ATP hydrolysis activity"/>
    <property type="evidence" value="ECO:0007669"/>
    <property type="project" value="InterPro"/>
</dbReference>
<evidence type="ECO:0000256" key="11">
    <source>
        <dbReference type="ARBA" id="ARBA00023136"/>
    </source>
</evidence>
<dbReference type="SUPFAM" id="SSF56784">
    <property type="entry name" value="HAD-like"/>
    <property type="match status" value="1"/>
</dbReference>
<organism evidence="20 21">
    <name type="scientific">Stylonychia lemnae</name>
    <name type="common">Ciliate</name>
    <dbReference type="NCBI Taxonomy" id="5949"/>
    <lineage>
        <taxon>Eukaryota</taxon>
        <taxon>Sar</taxon>
        <taxon>Alveolata</taxon>
        <taxon>Ciliophora</taxon>
        <taxon>Intramacronucleata</taxon>
        <taxon>Spirotrichea</taxon>
        <taxon>Stichotrichia</taxon>
        <taxon>Sporadotrichida</taxon>
        <taxon>Oxytrichidae</taxon>
        <taxon>Stylonychinae</taxon>
        <taxon>Stylonychia</taxon>
    </lineage>
</organism>
<feature type="binding site" evidence="15">
    <location>
        <position position="841"/>
    </location>
    <ligand>
        <name>Mg(2+)</name>
        <dbReference type="ChEBI" id="CHEBI:18420"/>
    </ligand>
</feature>
<sequence>MKKVEEQQKLMGPQFESKDMNTSFNSPSNELQEDTTVVTRQRPKMVQYEFEVNKELDKKDKRFKSNMISTCKYTWWNFVPKNLFIQFTKLANAYFLLILILQVIKPVSITNGTPAILLPLSIVVAMSAIKDIIEDLKRYRSDQAENKKKCLGRDWQTGKFVQVEWEQLKVGQIVKVLIDESFPADILLLNSSLNGGIAYVETKNLDGETNLKHKTSVKEIVAVVKDEAEALAMDGEVQCETPNDKIYKFDGVYRSKKLRQEVSLSSDNLLLRGSNLKNTEFIYGIVIFTGHDTKIMLNSTSARNKFSRNEQTTNIQILLVFCLQLLVCFIGSIIGTMWEKNNRLKTYQYLNINLIYQDREGQSWAEQFFTRFGTWILLFTNFIPISLTVTIEVVRMAQGFFMSWDTEIYDLEKDMATKVQSSNLNEELGQVHYIFSDKTGTLTCNIMEFKKFSVGEVSYGIDGHNLKDHMAKRYPKFVEDNITNVNFEDPMFFEHLTNRSHPNNRNIMNYLDCLALCHTVIIEKKEGKVFYNASSPDELALVNAAKFFGVSFAGRDDDNNMIVKRKDGTEETFELLNVLEFNSTRKRMSVIVKESNGQIKLICKGADSIIEQRLEKSEANSQMFQKTDVHLQQYAKNGLRTLLIAERKLDPTTYQNWAKEYYDASVSLKNRDEKIDACAEKIEVNLQIVGSTAIEDLLQDRVGDTIFALKQAGIKLWVLTGDKIETAINIGYSCMLLNNDMLQLVIDAGDKKESDQVLDKAKQDLQDNAKRQNVAIIVSGGALIEIAGVDSLREKFIDICSQAQVVLACRVSPKQKADIVNMIKGRYPKLTTLAIGDGANDVNMITAAHIGVGISGKEGQQASRAADYAIGQFKFLRNLLFVHGRESYRRNSYLICYMFYKNALYVMPQFWYGIVNTFSGQTLYESWVYQLYNIVFTALPIMWYALFDSEFDRKVMHDDPSKYVAGPDQRLFNKKIFWKWMFYACCKACLLMFLVAWTFENSMNQKGQTSSFWVFGMIIYSLVVILVNVEILFQTNNHNYISIVIFILSIGSFYAVYAVENSLDMIPVLRGTFFFIWISPQYYLVIIFYVMFQLLIQMTMRDLQQIYYDYKDRLAMKAPVEHYNSQNVTQVHKDEPQVIHRSSTHKGYAFSQERGNDPLVVDKLINRQISRMNSEGFEKKNSISSNQKVNKIQPSNSIIQSVRNNSIHQHEQSELDN</sequence>
<feature type="binding site" evidence="14">
    <location>
        <position position="721"/>
    </location>
    <ligand>
        <name>ATP</name>
        <dbReference type="ChEBI" id="CHEBI:30616"/>
    </ligand>
</feature>
<evidence type="ECO:0000256" key="8">
    <source>
        <dbReference type="ARBA" id="ARBA00022842"/>
    </source>
</evidence>
<evidence type="ECO:0000256" key="13">
    <source>
        <dbReference type="PIRSR" id="PIRSR606539-1"/>
    </source>
</evidence>
<feature type="compositionally biased region" description="Basic and acidic residues" evidence="17">
    <location>
        <begin position="1208"/>
        <end position="1217"/>
    </location>
</feature>
<keyword evidence="3" id="KW-0597">Phosphoprotein</keyword>
<comment type="similarity">
    <text evidence="2 16">Belongs to the cation transport ATPase (P-type) (TC 3.A.3) family. Type IV subfamily.</text>
</comment>
<feature type="binding site" evidence="14">
    <location>
        <position position="581"/>
    </location>
    <ligand>
        <name>ATP</name>
        <dbReference type="ChEBI" id="CHEBI:30616"/>
    </ligand>
</feature>
<evidence type="ECO:0000256" key="3">
    <source>
        <dbReference type="ARBA" id="ARBA00022553"/>
    </source>
</evidence>
<reference evidence="20 21" key="1">
    <citation type="submission" date="2014-06" db="EMBL/GenBank/DDBJ databases">
        <authorList>
            <person name="Swart Estienne"/>
        </authorList>
    </citation>
    <scope>NUCLEOTIDE SEQUENCE [LARGE SCALE GENOMIC DNA]</scope>
    <source>
        <strain evidence="20 21">130c</strain>
    </source>
</reference>
<evidence type="ECO:0000256" key="15">
    <source>
        <dbReference type="PIRSR" id="PIRSR606539-3"/>
    </source>
</evidence>
<dbReference type="SUPFAM" id="SSF81665">
    <property type="entry name" value="Calcium ATPase, transmembrane domain M"/>
    <property type="match status" value="1"/>
</dbReference>
<dbReference type="OrthoDB" id="377733at2759"/>
<dbReference type="InterPro" id="IPR044492">
    <property type="entry name" value="P_typ_ATPase_HD_dom"/>
</dbReference>
<evidence type="ECO:0000256" key="7">
    <source>
        <dbReference type="ARBA" id="ARBA00022840"/>
    </source>
</evidence>
<feature type="binding site" evidence="14">
    <location>
        <position position="720"/>
    </location>
    <ligand>
        <name>ATP</name>
        <dbReference type="ChEBI" id="CHEBI:30616"/>
    </ligand>
</feature>
<dbReference type="InterPro" id="IPR008250">
    <property type="entry name" value="ATPase_P-typ_transduc_dom_A_sf"/>
</dbReference>
<feature type="binding site" evidence="15">
    <location>
        <position position="439"/>
    </location>
    <ligand>
        <name>Mg(2+)</name>
        <dbReference type="ChEBI" id="CHEBI:18420"/>
    </ligand>
</feature>
<feature type="binding site" evidence="14">
    <location>
        <position position="840"/>
    </location>
    <ligand>
        <name>ATP</name>
        <dbReference type="ChEBI" id="CHEBI:30616"/>
    </ligand>
</feature>
<dbReference type="NCBIfam" id="TIGR01494">
    <property type="entry name" value="ATPase_P-type"/>
    <property type="match status" value="1"/>
</dbReference>
<feature type="transmembrane region" description="Helical" evidence="16">
    <location>
        <begin position="1071"/>
        <end position="1092"/>
    </location>
</feature>
<dbReference type="FunFam" id="3.40.50.1000:FF:000190">
    <property type="entry name" value="Phospholipid-transporting ATPase"/>
    <property type="match status" value="1"/>
</dbReference>
<feature type="transmembrane region" description="Helical" evidence="16">
    <location>
        <begin position="927"/>
        <end position="947"/>
    </location>
</feature>
<evidence type="ECO:0000313" key="20">
    <source>
        <dbReference type="EMBL" id="CDW79041.1"/>
    </source>
</evidence>
<evidence type="ECO:0000256" key="12">
    <source>
        <dbReference type="ARBA" id="ARBA00034036"/>
    </source>
</evidence>
<dbReference type="SFLD" id="SFLDG00002">
    <property type="entry name" value="C1.7:_P-type_atpase_like"/>
    <property type="match status" value="1"/>
</dbReference>
<keyword evidence="8 15" id="KW-0460">Magnesium</keyword>
<feature type="binding site" evidence="14">
    <location>
        <position position="538"/>
    </location>
    <ligand>
        <name>ATP</name>
        <dbReference type="ChEBI" id="CHEBI:30616"/>
    </ligand>
</feature>
<dbReference type="InParanoid" id="A0A078AAZ9"/>